<name>A0A3G6TD86_9FLAO</name>
<dbReference type="Proteomes" id="UP000271193">
    <property type="component" value="Chromosome"/>
</dbReference>
<evidence type="ECO:0000313" key="2">
    <source>
        <dbReference type="EMBL" id="AZB25897.1"/>
    </source>
</evidence>
<keyword evidence="3" id="KW-1185">Reference proteome</keyword>
<protein>
    <recommendedName>
        <fullName evidence="4">DUF4149 domain-containing protein</fullName>
    </recommendedName>
</protein>
<feature type="transmembrane region" description="Helical" evidence="1">
    <location>
        <begin position="30"/>
        <end position="53"/>
    </location>
</feature>
<organism evidence="2 3">
    <name type="scientific">Chryseobacterium bernardetii</name>
    <dbReference type="NCBI Taxonomy" id="1241978"/>
    <lineage>
        <taxon>Bacteria</taxon>
        <taxon>Pseudomonadati</taxon>
        <taxon>Bacteroidota</taxon>
        <taxon>Flavobacteriia</taxon>
        <taxon>Flavobacteriales</taxon>
        <taxon>Weeksellaceae</taxon>
        <taxon>Chryseobacterium group</taxon>
        <taxon>Chryseobacterium</taxon>
    </lineage>
</organism>
<sequence>MAGIFITVSFLETPMKFQVSEMTLPVALELGMLMFGISTKIQCVLLILIITGMIISRKAYTKMDFIIIVIVSAVLLVEKFWMLPVLDDRAHLLSAGKSVAPSEMHNYFIYAESAKALFLCATIILQFKRSTKHTGVISHSVYSSRKI</sequence>
<evidence type="ECO:0008006" key="4">
    <source>
        <dbReference type="Google" id="ProtNLM"/>
    </source>
</evidence>
<keyword evidence="1" id="KW-1133">Transmembrane helix</keyword>
<dbReference type="AlphaFoldDB" id="A0A3G6TD86"/>
<accession>A0A3G6TD86</accession>
<feature type="transmembrane region" description="Helical" evidence="1">
    <location>
        <begin position="65"/>
        <end position="83"/>
    </location>
</feature>
<dbReference type="EMBL" id="CP033932">
    <property type="protein sequence ID" value="AZB25897.1"/>
    <property type="molecule type" value="Genomic_DNA"/>
</dbReference>
<proteinExistence type="predicted"/>
<gene>
    <name evidence="2" type="ORF">EG339_15520</name>
</gene>
<reference evidence="3" key="1">
    <citation type="submission" date="2018-11" db="EMBL/GenBank/DDBJ databases">
        <title>Proposal to divide the Flavobacteriaceae and reorganize its genera based on Amino Acid Identity values calculated from whole genome sequences.</title>
        <authorList>
            <person name="Nicholson A.C."/>
            <person name="Gulvik C.A."/>
            <person name="Whitney A.M."/>
            <person name="Humrighouse B.W."/>
            <person name="Bell M."/>
            <person name="Holmes B."/>
            <person name="Steigerwalt A.G."/>
            <person name="Villarma A."/>
            <person name="Sheth M."/>
            <person name="Batra D."/>
            <person name="Pryor J."/>
            <person name="Bernardet J.-F."/>
            <person name="Hugo C."/>
            <person name="Kampfer P."/>
            <person name="Newman J."/>
            <person name="McQuiston J.R."/>
        </authorList>
    </citation>
    <scope>NUCLEOTIDE SEQUENCE [LARGE SCALE GENOMIC DNA]</scope>
    <source>
        <strain evidence="3">G0229</strain>
    </source>
</reference>
<keyword evidence="1" id="KW-0812">Transmembrane</keyword>
<evidence type="ECO:0000313" key="3">
    <source>
        <dbReference type="Proteomes" id="UP000271193"/>
    </source>
</evidence>
<keyword evidence="1" id="KW-0472">Membrane</keyword>
<feature type="transmembrane region" description="Helical" evidence="1">
    <location>
        <begin position="107"/>
        <end position="125"/>
    </location>
</feature>
<dbReference type="KEGG" id="cben:EG339_15520"/>
<evidence type="ECO:0000256" key="1">
    <source>
        <dbReference type="SAM" id="Phobius"/>
    </source>
</evidence>